<feature type="transmembrane region" description="Helical" evidence="2">
    <location>
        <begin position="71"/>
        <end position="89"/>
    </location>
</feature>
<dbReference type="OrthoDB" id="10013337at2"/>
<proteinExistence type="predicted"/>
<keyword evidence="2" id="KW-1133">Transmembrane helix</keyword>
<gene>
    <name evidence="3" type="ORF">clem_08070</name>
</gene>
<dbReference type="EMBL" id="CP016397">
    <property type="protein sequence ID" value="ASQ46166.1"/>
    <property type="molecule type" value="Genomic_DNA"/>
</dbReference>
<evidence type="ECO:0008006" key="5">
    <source>
        <dbReference type="Google" id="ProtNLM"/>
    </source>
</evidence>
<evidence type="ECO:0000313" key="4">
    <source>
        <dbReference type="Proteomes" id="UP000201728"/>
    </source>
</evidence>
<dbReference type="RefSeq" id="WP_094091145.1">
    <property type="nucleotide sequence ID" value="NZ_CP016397.1"/>
</dbReference>
<feature type="transmembrane region" description="Helical" evidence="2">
    <location>
        <begin position="15"/>
        <end position="37"/>
    </location>
</feature>
<feature type="region of interest" description="Disordered" evidence="1">
    <location>
        <begin position="124"/>
        <end position="143"/>
    </location>
</feature>
<evidence type="ECO:0000256" key="1">
    <source>
        <dbReference type="SAM" id="MobiDB-lite"/>
    </source>
</evidence>
<keyword evidence="2" id="KW-0472">Membrane</keyword>
<feature type="transmembrane region" description="Helical" evidence="2">
    <location>
        <begin position="44"/>
        <end position="65"/>
    </location>
</feature>
<dbReference type="KEGG" id="lcd:clem_08070"/>
<name>A0A222P2U9_9GAMM</name>
<dbReference type="AlphaFoldDB" id="A0A222P2U9"/>
<evidence type="ECO:0000256" key="2">
    <source>
        <dbReference type="SAM" id="Phobius"/>
    </source>
</evidence>
<reference evidence="3 4" key="1">
    <citation type="submission" date="2016-07" db="EMBL/GenBank/DDBJ databases">
        <authorList>
            <person name="Hassler H."/>
        </authorList>
    </citation>
    <scope>NUCLEOTIDE SEQUENCE [LARGE SCALE GENOMIC DNA]</scope>
    <source>
        <strain evidence="3 4">CDC-D5610</strain>
    </source>
</reference>
<keyword evidence="4" id="KW-1185">Reference proteome</keyword>
<organism evidence="3 4">
    <name type="scientific">Legionella clemsonensis</name>
    <dbReference type="NCBI Taxonomy" id="1867846"/>
    <lineage>
        <taxon>Bacteria</taxon>
        <taxon>Pseudomonadati</taxon>
        <taxon>Pseudomonadota</taxon>
        <taxon>Gammaproteobacteria</taxon>
        <taxon>Legionellales</taxon>
        <taxon>Legionellaceae</taxon>
        <taxon>Legionella</taxon>
    </lineage>
</organism>
<keyword evidence="2" id="KW-0812">Transmembrane</keyword>
<evidence type="ECO:0000313" key="3">
    <source>
        <dbReference type="EMBL" id="ASQ46166.1"/>
    </source>
</evidence>
<accession>A0A222P2U9</accession>
<sequence length="143" mass="14944">MSSKLIDLTGNNYSFILKCMAALATGAILTLGIVAAFTMKATAVAAPILFSAAATGVAGAVTVAAAPILPIAALLITLGGICLLPFCFGGSCTNSRHTHTHWGTPFHFYPRAFPAGAYVENHHHSHSGPPHHGHFSSNHHRHL</sequence>
<dbReference type="Proteomes" id="UP000201728">
    <property type="component" value="Chromosome"/>
</dbReference>
<protein>
    <recommendedName>
        <fullName evidence="5">Transmembrane protein</fullName>
    </recommendedName>
</protein>